<gene>
    <name evidence="1" type="ORF">pdam_00000744</name>
</gene>
<reference evidence="1 2" key="1">
    <citation type="journal article" date="2018" name="Sci. Rep.">
        <title>Comparative analysis of the Pocillopora damicornis genome highlights role of immune system in coral evolution.</title>
        <authorList>
            <person name="Cunning R."/>
            <person name="Bay R.A."/>
            <person name="Gillette P."/>
            <person name="Baker A.C."/>
            <person name="Traylor-Knowles N."/>
        </authorList>
    </citation>
    <scope>NUCLEOTIDE SEQUENCE [LARGE SCALE GENOMIC DNA]</scope>
    <source>
        <strain evidence="1">RSMAS</strain>
        <tissue evidence="1">Whole animal</tissue>
    </source>
</reference>
<protein>
    <submittedName>
        <fullName evidence="1">Uncharacterized protein</fullName>
    </submittedName>
</protein>
<dbReference type="Proteomes" id="UP000275408">
    <property type="component" value="Unassembled WGS sequence"/>
</dbReference>
<accession>A0A3M6TV97</accession>
<evidence type="ECO:0000313" key="1">
    <source>
        <dbReference type="EMBL" id="RMX45327.1"/>
    </source>
</evidence>
<keyword evidence="2" id="KW-1185">Reference proteome</keyword>
<comment type="caution">
    <text evidence="1">The sequence shown here is derived from an EMBL/GenBank/DDBJ whole genome shotgun (WGS) entry which is preliminary data.</text>
</comment>
<dbReference type="AlphaFoldDB" id="A0A3M6TV97"/>
<evidence type="ECO:0000313" key="2">
    <source>
        <dbReference type="Proteomes" id="UP000275408"/>
    </source>
</evidence>
<dbReference type="EMBL" id="RCHS01002836">
    <property type="protein sequence ID" value="RMX45327.1"/>
    <property type="molecule type" value="Genomic_DNA"/>
</dbReference>
<name>A0A3M6TV97_POCDA</name>
<organism evidence="1 2">
    <name type="scientific">Pocillopora damicornis</name>
    <name type="common">Cauliflower coral</name>
    <name type="synonym">Millepora damicornis</name>
    <dbReference type="NCBI Taxonomy" id="46731"/>
    <lineage>
        <taxon>Eukaryota</taxon>
        <taxon>Metazoa</taxon>
        <taxon>Cnidaria</taxon>
        <taxon>Anthozoa</taxon>
        <taxon>Hexacorallia</taxon>
        <taxon>Scleractinia</taxon>
        <taxon>Astrocoeniina</taxon>
        <taxon>Pocilloporidae</taxon>
        <taxon>Pocillopora</taxon>
    </lineage>
</organism>
<sequence length="378" mass="40625">MVPSAASFTRGATAAPSVSSASTTGSWLSKEVFLPEAAPSSDSLFLTRNIAKISICTVPGLLKEERLLLAADPRLGVLVPSASSPSNINLLDNGSSLSPNWLCETGVISSFDFPSNSFFPASADVLFFVAAFGRERATEATVGLIRDLRWDPVVAVEDDNDVFDAADSSSLCFVDEFASNNSEDSLFKQRKHKIVLNLIAGFAKNGIPHRKTNFKVECTHCESICPTTHDDQKELAGAEELLCRTVGRGVDKTETAHSLYFHYRNKGSQRLNVALFLLIHIPRGTCMSPFAMLSTNSGLKFEMTVPNETTTNSVKSPSEMKLSLSDGSGLGFSGSMGPTTFTWAPKGLGKSKAKSFGIINNPVALNTSLRLENLLSLT</sequence>
<proteinExistence type="predicted"/>